<sequence length="424" mass="46558">MTLDITNGYSRTRQEDLAALRKPIRLEAMAGNAKGGKQAQTQIWFDTKDFSAPQDHQGLLLRLGRFHYTGVLLHPRNLEALLPAIPGGLKVAVRLESMGELEALLTAGTDQEILRRFQAPLIAVSPHQGLLTRAGEAGLSTCVYQYVDDGESLHRSIQQGFHHPFLMICFRDPTNIPLELVIASLQATGTTLIKEIANPNHVDDAIVTLGVMEVGADGVMFSPIEHERLEGFARRLAERGQEHVTLEPATVTKSEPVGMGFRSCIDLATLFEPTEGMIVGSTSQGGVLCCPEVFFLPYMETRPFRVNAGGVHSYVYNAANRTHYMSELNAGSSVMIVSSNGATRQAPVGRMKTETRPLRLIEARFASGETINVLLQDDWHVRVFSPEAKPLNITELRPGDQILAHKAVPGRHVGIKIDENIKES</sequence>
<dbReference type="Pfam" id="PF26558">
    <property type="entry name" value="DHQS_2nd"/>
    <property type="match status" value="1"/>
</dbReference>
<dbReference type="PANTHER" id="PTHR33563">
    <property type="match status" value="1"/>
</dbReference>
<evidence type="ECO:0000313" key="6">
    <source>
        <dbReference type="Proteomes" id="UP001221838"/>
    </source>
</evidence>
<feature type="domain" description="3-dehydroquinate synthase N-terminal" evidence="3">
    <location>
        <begin position="139"/>
        <end position="229"/>
    </location>
</feature>
<evidence type="ECO:0000313" key="5">
    <source>
        <dbReference type="EMBL" id="MDC0713630.1"/>
    </source>
</evidence>
<dbReference type="RefSeq" id="WP_272143988.1">
    <property type="nucleotide sequence ID" value="NZ_JAQNDM010000002.1"/>
</dbReference>
<evidence type="ECO:0000259" key="4">
    <source>
        <dbReference type="Pfam" id="PF26558"/>
    </source>
</evidence>
<keyword evidence="6" id="KW-1185">Reference proteome</keyword>
<reference evidence="5 6" key="1">
    <citation type="submission" date="2022-11" db="EMBL/GenBank/DDBJ databases">
        <title>Minimal conservation of predation-associated metabolite biosynthetic gene clusters underscores biosynthetic potential of Myxococcota including descriptions for ten novel species: Archangium lansinium sp. nov., Myxococcus landrumus sp. nov., Nannocystis bai.</title>
        <authorList>
            <person name="Ahearne A."/>
            <person name="Stevens C."/>
            <person name="Dowd S."/>
        </authorList>
    </citation>
    <scope>NUCLEOTIDE SEQUENCE [LARGE SCALE GENOMIC DNA]</scope>
    <source>
        <strain evidence="5 6">NCWAL01</strain>
    </source>
</reference>
<dbReference type="EMBL" id="JAQNDM010000002">
    <property type="protein sequence ID" value="MDC0713630.1"/>
    <property type="molecule type" value="Genomic_DNA"/>
</dbReference>
<dbReference type="Proteomes" id="UP001221838">
    <property type="component" value="Unassembled WGS sequence"/>
</dbReference>
<proteinExistence type="predicted"/>
<keyword evidence="2" id="KW-0057">Aromatic amino acid biosynthesis</keyword>
<dbReference type="InterPro" id="IPR002812">
    <property type="entry name" value="DHQS"/>
</dbReference>
<evidence type="ECO:0000259" key="3">
    <source>
        <dbReference type="Pfam" id="PF01959"/>
    </source>
</evidence>
<organism evidence="5 6">
    <name type="scientific">Stigmatella ashevillensis</name>
    <dbReference type="NCBI Taxonomy" id="2995309"/>
    <lineage>
        <taxon>Bacteria</taxon>
        <taxon>Pseudomonadati</taxon>
        <taxon>Myxococcota</taxon>
        <taxon>Myxococcia</taxon>
        <taxon>Myxococcales</taxon>
        <taxon>Cystobacterineae</taxon>
        <taxon>Archangiaceae</taxon>
        <taxon>Stigmatella</taxon>
    </lineage>
</organism>
<comment type="caution">
    <text evidence="5">The sequence shown here is derived from an EMBL/GenBank/DDBJ whole genome shotgun (WGS) entry which is preliminary data.</text>
</comment>
<dbReference type="InterPro" id="IPR030960">
    <property type="entry name" value="DHQS/DOIS_N"/>
</dbReference>
<keyword evidence="1" id="KW-0028">Amino-acid biosynthesis</keyword>
<dbReference type="InterPro" id="IPR056179">
    <property type="entry name" value="DHQS_C"/>
</dbReference>
<feature type="domain" description="3-dehydroquinate synthase C-terminal" evidence="4">
    <location>
        <begin position="249"/>
        <end position="423"/>
    </location>
</feature>
<accession>A0ABT5DKH7</accession>
<name>A0ABT5DKH7_9BACT</name>
<dbReference type="Pfam" id="PF01959">
    <property type="entry name" value="DHQS"/>
    <property type="match status" value="1"/>
</dbReference>
<evidence type="ECO:0000256" key="2">
    <source>
        <dbReference type="ARBA" id="ARBA00023141"/>
    </source>
</evidence>
<gene>
    <name evidence="5" type="ORF">POL68_34510</name>
</gene>
<evidence type="ECO:0000256" key="1">
    <source>
        <dbReference type="ARBA" id="ARBA00022605"/>
    </source>
</evidence>
<protein>
    <submittedName>
        <fullName evidence="5">3-dehydroquinate synthase II</fullName>
    </submittedName>
</protein>
<dbReference type="PANTHER" id="PTHR33563:SF1">
    <property type="entry name" value="3-DEHYDROQUINATE SYNTHASE"/>
    <property type="match status" value="1"/>
</dbReference>